<protein>
    <submittedName>
        <fullName evidence="2">Glycosyltransferase</fullName>
    </submittedName>
</protein>
<dbReference type="CDD" id="cd01635">
    <property type="entry name" value="Glycosyltransferase_GTB-type"/>
    <property type="match status" value="1"/>
</dbReference>
<proteinExistence type="predicted"/>
<evidence type="ECO:0000313" key="3">
    <source>
        <dbReference type="Proteomes" id="UP001293718"/>
    </source>
</evidence>
<feature type="domain" description="Glycosyl transferase family 1" evidence="1">
    <location>
        <begin position="393"/>
        <end position="526"/>
    </location>
</feature>
<comment type="caution">
    <text evidence="2">The sequence shown here is derived from an EMBL/GenBank/DDBJ whole genome shotgun (WGS) entry which is preliminary data.</text>
</comment>
<dbReference type="Pfam" id="PF00534">
    <property type="entry name" value="Glycos_transf_1"/>
    <property type="match status" value="1"/>
</dbReference>
<accession>A0ABU5IN27</accession>
<keyword evidence="3" id="KW-1185">Reference proteome</keyword>
<dbReference type="InterPro" id="IPR001296">
    <property type="entry name" value="Glyco_trans_1"/>
</dbReference>
<dbReference type="EMBL" id="JAXOJX010000065">
    <property type="protein sequence ID" value="MDZ5460323.1"/>
    <property type="molecule type" value="Genomic_DNA"/>
</dbReference>
<reference evidence="2 3" key="1">
    <citation type="submission" date="2023-11" db="EMBL/GenBank/DDBJ databases">
        <title>Draft genome of Azohydromonas lata strain H1 (DSM1123), a polyhydroxyalkanoate producer.</title>
        <authorList>
            <person name="Traversa D."/>
            <person name="D'Addabbo P."/>
            <person name="Pazzani C."/>
            <person name="Manzari C."/>
            <person name="Chiara M."/>
            <person name="Scrascia M."/>
        </authorList>
    </citation>
    <scope>NUCLEOTIDE SEQUENCE [LARGE SCALE GENOMIC DNA]</scope>
    <source>
        <strain evidence="2 3">H1</strain>
    </source>
</reference>
<dbReference type="SUPFAM" id="SSF53756">
    <property type="entry name" value="UDP-Glycosyltransferase/glycogen phosphorylase"/>
    <property type="match status" value="1"/>
</dbReference>
<dbReference type="Proteomes" id="UP001293718">
    <property type="component" value="Unassembled WGS sequence"/>
</dbReference>
<dbReference type="PANTHER" id="PTHR46656">
    <property type="entry name" value="PUTATIVE-RELATED"/>
    <property type="match status" value="1"/>
</dbReference>
<dbReference type="RefSeq" id="WP_322467820.1">
    <property type="nucleotide sequence ID" value="NZ_JAXOJX010000065.1"/>
</dbReference>
<evidence type="ECO:0000313" key="2">
    <source>
        <dbReference type="EMBL" id="MDZ5460323.1"/>
    </source>
</evidence>
<dbReference type="PANTHER" id="PTHR46656:SF3">
    <property type="entry name" value="PUTATIVE-RELATED"/>
    <property type="match status" value="1"/>
</dbReference>
<organism evidence="2 3">
    <name type="scientific">Azohydromonas lata</name>
    <dbReference type="NCBI Taxonomy" id="45677"/>
    <lineage>
        <taxon>Bacteria</taxon>
        <taxon>Pseudomonadati</taxon>
        <taxon>Pseudomonadota</taxon>
        <taxon>Betaproteobacteria</taxon>
        <taxon>Burkholderiales</taxon>
        <taxon>Sphaerotilaceae</taxon>
        <taxon>Azohydromonas</taxon>
    </lineage>
</organism>
<dbReference type="Gene3D" id="3.40.50.2000">
    <property type="entry name" value="Glycogen Phosphorylase B"/>
    <property type="match status" value="1"/>
</dbReference>
<gene>
    <name evidence="2" type="ORF">SM757_27460</name>
</gene>
<evidence type="ECO:0000259" key="1">
    <source>
        <dbReference type="Pfam" id="PF00534"/>
    </source>
</evidence>
<name>A0ABU5IN27_9BURK</name>
<sequence length="624" mass="70729">MRKNAASGIKNNTTQTSKIRIPCDALQGIDALEIIRLLRKDILQNLRVPENVSEEQRIAIWWIISGRKEYPSLSLDLPPALCRTLFMPLPGWEHRGGLGMNLVLLCLYLHRPNLQAAFDLGDPLGYWDAISWFYLHAVEEFDLSSFVDSETRAALNSSAFPAEQYSSPSWLMVLLWRSSEPVRKVFDIEANQGRASFLQWFKRQGMDQFKLRGLVEPQAKQSQIRNKGAVMAQRCPAAPYGVNLIGFAFGELGIGEDLRMAAQACKSADIPFKVFNVNPGPQLRQADQLLAPHVVQDAKDLPYTINLFCLTGFDTLRVFAELGPALFAGRYNIGWWPWELPVWPKRWTPAFTVVDEIWAASRFTQTMYSAATDKPVTLVRLPACVNRIKPVSRRSLGLPAKRFLFLYIFDFNSYLERKNPWAVLDAFQRAFPDDDSVGLVMKTMNTRPGDERWKEFVRRCLQDNRIVLLEKTLDRTKVLGLIKACDAYISLHRSEGFGRTLAEAMLLGKPVVGTGFSGNADFLTRHTGYPVKWNKRLLQEGEYPFIQMEDSAWWADADIGHAARQMQAARDAAGSEWALQLPQQVRDVFSPTVIGERMNKLLKHRFKAFLGASAKKPEAVQVTN</sequence>